<dbReference type="GO" id="GO:0015035">
    <property type="term" value="F:protein-disulfide reductase activity"/>
    <property type="evidence" value="ECO:0007669"/>
    <property type="project" value="TreeGrafter"/>
</dbReference>
<dbReference type="SUPFAM" id="SSF74863">
    <property type="entry name" value="Thiol:disulfide interchange protein DsbD, N-terminal domain (DsbD-alpha)"/>
    <property type="match status" value="1"/>
</dbReference>
<dbReference type="InterPro" id="IPR028250">
    <property type="entry name" value="DsbDN"/>
</dbReference>
<evidence type="ECO:0000313" key="2">
    <source>
        <dbReference type="EMBL" id="NGY05380.1"/>
    </source>
</evidence>
<organism evidence="2 3">
    <name type="scientific">Solimonas terrae</name>
    <dbReference type="NCBI Taxonomy" id="1396819"/>
    <lineage>
        <taxon>Bacteria</taxon>
        <taxon>Pseudomonadati</taxon>
        <taxon>Pseudomonadota</taxon>
        <taxon>Gammaproteobacteria</taxon>
        <taxon>Nevskiales</taxon>
        <taxon>Nevskiaceae</taxon>
        <taxon>Solimonas</taxon>
    </lineage>
</organism>
<dbReference type="PANTHER" id="PTHR32234:SF0">
    <property type="entry name" value="THIOL:DISULFIDE INTERCHANGE PROTEIN DSBD"/>
    <property type="match status" value="1"/>
</dbReference>
<dbReference type="InterPro" id="IPR036929">
    <property type="entry name" value="DsbDN_sf"/>
</dbReference>
<dbReference type="Proteomes" id="UP000472676">
    <property type="component" value="Unassembled WGS sequence"/>
</dbReference>
<proteinExistence type="predicted"/>
<dbReference type="PANTHER" id="PTHR32234">
    <property type="entry name" value="THIOL:DISULFIDE INTERCHANGE PROTEIN DSBD"/>
    <property type="match status" value="1"/>
</dbReference>
<reference evidence="2 3" key="1">
    <citation type="journal article" date="2014" name="Int. J. Syst. Evol. Microbiol.">
        <title>Solimonas terrae sp. nov., isolated from soil.</title>
        <authorList>
            <person name="Kim S.J."/>
            <person name="Moon J.Y."/>
            <person name="Weon H.Y."/>
            <person name="Ahn J.H."/>
            <person name="Chen W.M."/>
            <person name="Kwon S.W."/>
        </authorList>
    </citation>
    <scope>NUCLEOTIDE SEQUENCE [LARGE SCALE GENOMIC DNA]</scope>
    <source>
        <strain evidence="2 3">KIS83-12</strain>
    </source>
</reference>
<dbReference type="EMBL" id="JAAMOW010000005">
    <property type="protein sequence ID" value="NGY05380.1"/>
    <property type="molecule type" value="Genomic_DNA"/>
</dbReference>
<accession>A0A6M2BSS3</accession>
<evidence type="ECO:0000313" key="3">
    <source>
        <dbReference type="Proteomes" id="UP000472676"/>
    </source>
</evidence>
<dbReference type="GO" id="GO:0045454">
    <property type="term" value="P:cell redox homeostasis"/>
    <property type="evidence" value="ECO:0007669"/>
    <property type="project" value="TreeGrafter"/>
</dbReference>
<dbReference type="Gene3D" id="2.60.40.1250">
    <property type="entry name" value="Thiol:disulfide interchange protein DsbD, N-terminal domain"/>
    <property type="match status" value="1"/>
</dbReference>
<keyword evidence="3" id="KW-1185">Reference proteome</keyword>
<dbReference type="RefSeq" id="WP_166256743.1">
    <property type="nucleotide sequence ID" value="NZ_JAAMOW010000005.1"/>
</dbReference>
<dbReference type="AlphaFoldDB" id="A0A6M2BSS3"/>
<evidence type="ECO:0000259" key="1">
    <source>
        <dbReference type="Pfam" id="PF11412"/>
    </source>
</evidence>
<protein>
    <recommendedName>
        <fullName evidence="1">Thiol:disulfide interchange protein DsbD N-terminal domain-containing protein</fullName>
    </recommendedName>
</protein>
<comment type="caution">
    <text evidence="2">The sequence shown here is derived from an EMBL/GenBank/DDBJ whole genome shotgun (WGS) entry which is preliminary data.</text>
</comment>
<feature type="domain" description="Thiol:disulfide interchange protein DsbD N-terminal" evidence="1">
    <location>
        <begin position="30"/>
        <end position="143"/>
    </location>
</feature>
<name>A0A6M2BSS3_9GAMM</name>
<sequence length="147" mass="16391">MLLIRWLGTAALGIVLSASARPFERLSSTDDLLPAAQAFSLLPVEYHDHHLHLSWNIAPGYYLYRQRIRVEVLAPSRVGLQAIRLPQGIAHVDEHFGSVQIYRELLDADVPTIGPLNAPLRLRVSYQGCADAGVCYPPQTVVQTIRR</sequence>
<dbReference type="Pfam" id="PF11412">
    <property type="entry name" value="DsbD_N"/>
    <property type="match status" value="1"/>
</dbReference>
<gene>
    <name evidence="2" type="ORF">G7Y85_11420</name>
</gene>